<proteinExistence type="predicted"/>
<name>A0ABR5AM98_9BACL</name>
<evidence type="ECO:0008006" key="3">
    <source>
        <dbReference type="Google" id="ProtNLM"/>
    </source>
</evidence>
<dbReference type="EMBL" id="JXAK01000003">
    <property type="protein sequence ID" value="KIL42080.1"/>
    <property type="molecule type" value="Genomic_DNA"/>
</dbReference>
<keyword evidence="2" id="KW-1185">Reference proteome</keyword>
<comment type="caution">
    <text evidence="1">The sequence shown here is derived from an EMBL/GenBank/DDBJ whole genome shotgun (WGS) entry which is preliminary data.</text>
</comment>
<evidence type="ECO:0000313" key="1">
    <source>
        <dbReference type="EMBL" id="KIL42080.1"/>
    </source>
</evidence>
<organism evidence="1 2">
    <name type="scientific">Gordoniibacillus kamchatkensis</name>
    <dbReference type="NCBI Taxonomy" id="1590651"/>
    <lineage>
        <taxon>Bacteria</taxon>
        <taxon>Bacillati</taxon>
        <taxon>Bacillota</taxon>
        <taxon>Bacilli</taxon>
        <taxon>Bacillales</taxon>
        <taxon>Paenibacillaceae</taxon>
        <taxon>Gordoniibacillus</taxon>
    </lineage>
</organism>
<dbReference type="Proteomes" id="UP000031967">
    <property type="component" value="Unassembled WGS sequence"/>
</dbReference>
<sequence>MDILTQKQTTVLPTKLGEIEVQIPSLQKKLDIERRRSFYAGGLTVISQNGAELADMFARMDVVMTKCPSLTRVKNDPTSWDYDGLYDEDALRDAFQKVEEWQNSFRRDVAGEQAQMGKN</sequence>
<evidence type="ECO:0000313" key="2">
    <source>
        <dbReference type="Proteomes" id="UP000031967"/>
    </source>
</evidence>
<reference evidence="1 2" key="1">
    <citation type="submission" date="2014-12" db="EMBL/GenBank/DDBJ databases">
        <title>Draft genome sequence of Paenibacillus kamchatkensis strain B-2647.</title>
        <authorList>
            <person name="Karlyshev A.V."/>
            <person name="Kudryashova E.B."/>
        </authorList>
    </citation>
    <scope>NUCLEOTIDE SEQUENCE [LARGE SCALE GENOMIC DNA]</scope>
    <source>
        <strain evidence="1 2">VKM B-2647</strain>
    </source>
</reference>
<gene>
    <name evidence="1" type="ORF">SD70_02535</name>
</gene>
<dbReference type="RefSeq" id="WP_041045366.1">
    <property type="nucleotide sequence ID" value="NZ_JXAK01000003.1"/>
</dbReference>
<accession>A0ABR5AM98</accession>
<protein>
    <recommendedName>
        <fullName evidence="3">Phage protein</fullName>
    </recommendedName>
</protein>